<comment type="similarity">
    <text evidence="1 3">Belongs to the bacterial flagellin family.</text>
</comment>
<dbReference type="AlphaFoldDB" id="A0A7X3G454"/>
<evidence type="ECO:0000259" key="5">
    <source>
        <dbReference type="Pfam" id="PF00700"/>
    </source>
</evidence>
<feature type="domain" description="Flagellin N-terminal" evidence="4">
    <location>
        <begin position="6"/>
        <end position="141"/>
    </location>
</feature>
<name>A0A7X3G454_9BURK</name>
<dbReference type="InterPro" id="IPR046358">
    <property type="entry name" value="Flagellin_C"/>
</dbReference>
<comment type="function">
    <text evidence="3">Flagellin is the subunit protein which polymerizes to form the filaments of bacterial flagella.</text>
</comment>
<accession>A0A7X3G454</accession>
<dbReference type="Pfam" id="PF00700">
    <property type="entry name" value="Flagellin_C"/>
    <property type="match status" value="1"/>
</dbReference>
<evidence type="ECO:0000256" key="3">
    <source>
        <dbReference type="RuleBase" id="RU362073"/>
    </source>
</evidence>
<dbReference type="InterPro" id="IPR001492">
    <property type="entry name" value="Flagellin"/>
</dbReference>
<evidence type="ECO:0000256" key="2">
    <source>
        <dbReference type="ARBA" id="ARBA00023143"/>
    </source>
</evidence>
<comment type="caution">
    <text evidence="6">The sequence shown here is derived from an EMBL/GenBank/DDBJ whole genome shotgun (WGS) entry which is preliminary data.</text>
</comment>
<protein>
    <recommendedName>
        <fullName evidence="3">Flagellin</fullName>
    </recommendedName>
</protein>
<dbReference type="GO" id="GO:0005576">
    <property type="term" value="C:extracellular region"/>
    <property type="evidence" value="ECO:0007669"/>
    <property type="project" value="UniProtKB-SubCell"/>
</dbReference>
<sequence length="341" mass="35416">MLSLHTNFVSLSALKVLGRTQTWLSTSMTRLSTGYRVNSAQDDAAGLQIATRLKAQSSGMTVAMRNTQNSISLLQTADGALNEVSDILIRMKDLATQAGDTSSSSADRDTLQAEYDSLTDELSNIFSNTGFGGTTLLNTSATTGGKLGDTAGLSFQIGADNAETMHADFSQQLHDVDLLLQAATTSDITSLDGSGNTVVTIVTRFAGDSSTTNTTPGHTLADILIPTTTNVPDGFGGTITVHGTMTLVADPAATIGKLGDALDAVSALRSGLGAAANRLDHAYNNLANVSTNTQAATGRIMDVDFATESSAMTANQMLMQSSTAMLKQTNSLASMVMALLQ</sequence>
<dbReference type="SUPFAM" id="SSF64518">
    <property type="entry name" value="Phase 1 flagellin"/>
    <property type="match status" value="1"/>
</dbReference>
<evidence type="ECO:0000259" key="4">
    <source>
        <dbReference type="Pfam" id="PF00669"/>
    </source>
</evidence>
<keyword evidence="7" id="KW-1185">Reference proteome</keyword>
<keyword evidence="3" id="KW-0964">Secreted</keyword>
<dbReference type="InterPro" id="IPR001029">
    <property type="entry name" value="Flagellin_N"/>
</dbReference>
<keyword evidence="2 3" id="KW-0975">Bacterial flagellum</keyword>
<keyword evidence="6" id="KW-0282">Flagellum</keyword>
<evidence type="ECO:0000313" key="6">
    <source>
        <dbReference type="EMBL" id="MVW63163.1"/>
    </source>
</evidence>
<gene>
    <name evidence="6" type="ORF">GPY61_24895</name>
</gene>
<reference evidence="6 7" key="1">
    <citation type="submission" date="2019-12" db="EMBL/GenBank/DDBJ databases">
        <authorList>
            <person name="Li C."/>
            <person name="Zhao J."/>
        </authorList>
    </citation>
    <scope>NUCLEOTIDE SEQUENCE [LARGE SCALE GENOMIC DNA]</scope>
    <source>
        <strain evidence="6 7">NEAU-DD11</strain>
    </source>
</reference>
<keyword evidence="6" id="KW-0969">Cilium</keyword>
<keyword evidence="6" id="KW-0966">Cell projection</keyword>
<organism evidence="6 7">
    <name type="scientific">Massilia cellulosiltytica</name>
    <dbReference type="NCBI Taxonomy" id="2683234"/>
    <lineage>
        <taxon>Bacteria</taxon>
        <taxon>Pseudomonadati</taxon>
        <taxon>Pseudomonadota</taxon>
        <taxon>Betaproteobacteria</taxon>
        <taxon>Burkholderiales</taxon>
        <taxon>Oxalobacteraceae</taxon>
        <taxon>Telluria group</taxon>
        <taxon>Massilia</taxon>
    </lineage>
</organism>
<comment type="subcellular location">
    <subcellularLocation>
        <location evidence="3">Secreted</location>
    </subcellularLocation>
    <subcellularLocation>
        <location evidence="3">Bacterial flagellum</location>
    </subcellularLocation>
</comment>
<evidence type="ECO:0000313" key="7">
    <source>
        <dbReference type="Proteomes" id="UP000443353"/>
    </source>
</evidence>
<dbReference type="EMBL" id="WSES01000008">
    <property type="protein sequence ID" value="MVW63163.1"/>
    <property type="molecule type" value="Genomic_DNA"/>
</dbReference>
<dbReference type="Proteomes" id="UP000443353">
    <property type="component" value="Unassembled WGS sequence"/>
</dbReference>
<proteinExistence type="inferred from homology"/>
<dbReference type="PANTHER" id="PTHR42792:SF2">
    <property type="entry name" value="FLAGELLIN"/>
    <property type="match status" value="1"/>
</dbReference>
<feature type="domain" description="Flagellin C-terminal" evidence="5">
    <location>
        <begin position="256"/>
        <end position="340"/>
    </location>
</feature>
<dbReference type="GO" id="GO:0005198">
    <property type="term" value="F:structural molecule activity"/>
    <property type="evidence" value="ECO:0007669"/>
    <property type="project" value="UniProtKB-UniRule"/>
</dbReference>
<dbReference type="PRINTS" id="PR00207">
    <property type="entry name" value="FLAGELLIN"/>
</dbReference>
<dbReference type="PANTHER" id="PTHR42792">
    <property type="entry name" value="FLAGELLIN"/>
    <property type="match status" value="1"/>
</dbReference>
<dbReference type="GO" id="GO:0009288">
    <property type="term" value="C:bacterial-type flagellum"/>
    <property type="evidence" value="ECO:0007669"/>
    <property type="project" value="UniProtKB-SubCell"/>
</dbReference>
<evidence type="ECO:0000256" key="1">
    <source>
        <dbReference type="ARBA" id="ARBA00005709"/>
    </source>
</evidence>
<dbReference type="RefSeq" id="WP_160410220.1">
    <property type="nucleotide sequence ID" value="NZ_WSES01000008.1"/>
</dbReference>
<dbReference type="Gene3D" id="1.20.1330.10">
    <property type="entry name" value="f41 fragment of flagellin, N-terminal domain"/>
    <property type="match status" value="1"/>
</dbReference>
<dbReference type="Pfam" id="PF00669">
    <property type="entry name" value="Flagellin_N"/>
    <property type="match status" value="1"/>
</dbReference>